<accession>A0AAV7PMK4</accession>
<keyword evidence="3" id="KW-1185">Reference proteome</keyword>
<evidence type="ECO:0000313" key="2">
    <source>
        <dbReference type="EMBL" id="KAJ1128305.1"/>
    </source>
</evidence>
<dbReference type="AlphaFoldDB" id="A0AAV7PMK4"/>
<comment type="caution">
    <text evidence="2">The sequence shown here is derived from an EMBL/GenBank/DDBJ whole genome shotgun (WGS) entry which is preliminary data.</text>
</comment>
<evidence type="ECO:0000256" key="1">
    <source>
        <dbReference type="SAM" id="MobiDB-lite"/>
    </source>
</evidence>
<evidence type="ECO:0000313" key="3">
    <source>
        <dbReference type="Proteomes" id="UP001066276"/>
    </source>
</evidence>
<reference evidence="2" key="1">
    <citation type="journal article" date="2022" name="bioRxiv">
        <title>Sequencing and chromosome-scale assembly of the giantPleurodeles waltlgenome.</title>
        <authorList>
            <person name="Brown T."/>
            <person name="Elewa A."/>
            <person name="Iarovenko S."/>
            <person name="Subramanian E."/>
            <person name="Araus A.J."/>
            <person name="Petzold A."/>
            <person name="Susuki M."/>
            <person name="Suzuki K.-i.T."/>
            <person name="Hayashi T."/>
            <person name="Toyoda A."/>
            <person name="Oliveira C."/>
            <person name="Osipova E."/>
            <person name="Leigh N.D."/>
            <person name="Simon A."/>
            <person name="Yun M.H."/>
        </authorList>
    </citation>
    <scope>NUCLEOTIDE SEQUENCE</scope>
    <source>
        <strain evidence="2">20211129_DDA</strain>
        <tissue evidence="2">Liver</tissue>
    </source>
</reference>
<dbReference type="Proteomes" id="UP001066276">
    <property type="component" value="Chromosome 7"/>
</dbReference>
<gene>
    <name evidence="2" type="ORF">NDU88_006684</name>
</gene>
<proteinExistence type="predicted"/>
<organism evidence="2 3">
    <name type="scientific">Pleurodeles waltl</name>
    <name type="common">Iberian ribbed newt</name>
    <dbReference type="NCBI Taxonomy" id="8319"/>
    <lineage>
        <taxon>Eukaryota</taxon>
        <taxon>Metazoa</taxon>
        <taxon>Chordata</taxon>
        <taxon>Craniata</taxon>
        <taxon>Vertebrata</taxon>
        <taxon>Euteleostomi</taxon>
        <taxon>Amphibia</taxon>
        <taxon>Batrachia</taxon>
        <taxon>Caudata</taxon>
        <taxon>Salamandroidea</taxon>
        <taxon>Salamandridae</taxon>
        <taxon>Pleurodelinae</taxon>
        <taxon>Pleurodeles</taxon>
    </lineage>
</organism>
<protein>
    <submittedName>
        <fullName evidence="2">Uncharacterized protein</fullName>
    </submittedName>
</protein>
<dbReference type="EMBL" id="JANPWB010000011">
    <property type="protein sequence ID" value="KAJ1128305.1"/>
    <property type="molecule type" value="Genomic_DNA"/>
</dbReference>
<feature type="region of interest" description="Disordered" evidence="1">
    <location>
        <begin position="1"/>
        <end position="54"/>
    </location>
</feature>
<sequence>MRTARPEPSGGGSGCVQERSRRRGQGCTGNRSGGGGVSVRRRCTLSPPTQREPGGCWRAALRDPGRPFWSVELPCCPLAWRARGPWSTSRTGAKEELGRTDRPAVLWGVGRRRRCVAGARRTWGPTGPDLADGVLGSWDVVTGLFGSACGGERRPEGEKRGDELE</sequence>
<name>A0AAV7PMK4_PLEWA</name>